<dbReference type="OrthoDB" id="412286at2759"/>
<dbReference type="PROSITE" id="PS51858">
    <property type="entry name" value="PPPDE"/>
    <property type="match status" value="1"/>
</dbReference>
<name>G4V5X9_SCHMA</name>
<dbReference type="eggNOG" id="KOG0324">
    <property type="taxonomic scope" value="Eukaryota"/>
</dbReference>
<proteinExistence type="inferred from homology"/>
<reference evidence="6" key="1">
    <citation type="journal article" date="2012" name="PLoS Negl. Trop. Dis.">
        <title>A systematically improved high quality genome and transcriptome of the human blood fluke Schistosoma mansoni.</title>
        <authorList>
            <person name="Protasio A.V."/>
            <person name="Tsai I.J."/>
            <person name="Babbage A."/>
            <person name="Nichol S."/>
            <person name="Hunt M."/>
            <person name="Aslett M.A."/>
            <person name="De Silva N."/>
            <person name="Velarde G.S."/>
            <person name="Anderson T.J."/>
            <person name="Clark R.C."/>
            <person name="Davidson C."/>
            <person name="Dillon G.P."/>
            <person name="Holroyd N.E."/>
            <person name="LoVerde P.T."/>
            <person name="Lloyd C."/>
            <person name="McQuillan J."/>
            <person name="Oliveira G."/>
            <person name="Otto T.D."/>
            <person name="Parker-Manuel S.J."/>
            <person name="Quail M.A."/>
            <person name="Wilson R.A."/>
            <person name="Zerlotini A."/>
            <person name="Dunne D.W."/>
            <person name="Berriman M."/>
        </authorList>
    </citation>
    <scope>NUCLEOTIDE SEQUENCE [LARGE SCALE GENOMIC DNA]</scope>
    <source>
        <strain evidence="6">Puerto Rican</strain>
    </source>
</reference>
<dbReference type="SMART" id="SM01179">
    <property type="entry name" value="DUF862"/>
    <property type="match status" value="1"/>
</dbReference>
<dbReference type="GeneID" id="8355058"/>
<feature type="domain" description="PPPDE" evidence="5">
    <location>
        <begin position="52"/>
        <end position="196"/>
    </location>
</feature>
<dbReference type="CTD" id="8355058"/>
<protein>
    <submittedName>
        <fullName evidence="7">DUF862 domain-containing protein</fullName>
    </submittedName>
</protein>
<dbReference type="GO" id="GO:0016579">
    <property type="term" value="P:protein deubiquitination"/>
    <property type="evidence" value="ECO:0007669"/>
    <property type="project" value="TreeGrafter"/>
</dbReference>
<feature type="region of interest" description="Disordered" evidence="4">
    <location>
        <begin position="18"/>
        <end position="39"/>
    </location>
</feature>
<dbReference type="PhylomeDB" id="G4V5X9"/>
<keyword evidence="6" id="KW-1185">Reference proteome</keyword>
<dbReference type="Proteomes" id="UP000008854">
    <property type="component" value="Unassembled WGS sequence"/>
</dbReference>
<evidence type="ECO:0000256" key="4">
    <source>
        <dbReference type="SAM" id="MobiDB-lite"/>
    </source>
</evidence>
<dbReference type="KEGG" id="smm:Smp_152220"/>
<dbReference type="InterPro" id="IPR042266">
    <property type="entry name" value="PPPDE_sf"/>
</dbReference>
<evidence type="ECO:0000313" key="6">
    <source>
        <dbReference type="Proteomes" id="UP000008854"/>
    </source>
</evidence>
<reference evidence="7" key="2">
    <citation type="submission" date="2018-12" db="UniProtKB">
        <authorList>
            <consortium name="WormBaseParasite"/>
        </authorList>
    </citation>
    <scope>IDENTIFICATION</scope>
    <source>
        <strain evidence="7">Puerto Rican</strain>
    </source>
</reference>
<organism evidence="6 7">
    <name type="scientific">Schistosoma mansoni</name>
    <name type="common">Blood fluke</name>
    <dbReference type="NCBI Taxonomy" id="6183"/>
    <lineage>
        <taxon>Eukaryota</taxon>
        <taxon>Metazoa</taxon>
        <taxon>Spiralia</taxon>
        <taxon>Lophotrochozoa</taxon>
        <taxon>Platyhelminthes</taxon>
        <taxon>Trematoda</taxon>
        <taxon>Digenea</taxon>
        <taxon>Strigeidida</taxon>
        <taxon>Schistosomatoidea</taxon>
        <taxon>Schistosomatidae</taxon>
        <taxon>Schistosoma</taxon>
    </lineage>
</organism>
<evidence type="ECO:0000313" key="7">
    <source>
        <dbReference type="WBParaSite" id="Smp_152220.1"/>
    </source>
</evidence>
<dbReference type="HOGENOM" id="CLU_678464_0_0_1"/>
<comment type="similarity">
    <text evidence="1">Belongs to the DeSI family.</text>
</comment>
<evidence type="ECO:0000259" key="5">
    <source>
        <dbReference type="PROSITE" id="PS51858"/>
    </source>
</evidence>
<dbReference type="Gene3D" id="3.90.1720.30">
    <property type="entry name" value="PPPDE domains"/>
    <property type="match status" value="1"/>
</dbReference>
<dbReference type="InParanoid" id="G4V5X9"/>
<evidence type="ECO:0000256" key="3">
    <source>
        <dbReference type="ARBA" id="ARBA00022801"/>
    </source>
</evidence>
<dbReference type="RefSeq" id="XP_018647567.1">
    <property type="nucleotide sequence ID" value="XM_018793012.1"/>
</dbReference>
<dbReference type="PANTHER" id="PTHR12378:SF80">
    <property type="entry name" value="IP06716P-RELATED"/>
    <property type="match status" value="1"/>
</dbReference>
<keyword evidence="2" id="KW-0645">Protease</keyword>
<dbReference type="GO" id="GO:0101005">
    <property type="term" value="F:deubiquitinase activity"/>
    <property type="evidence" value="ECO:0007669"/>
    <property type="project" value="TreeGrafter"/>
</dbReference>
<dbReference type="STRING" id="6183.G4V5X9"/>
<dbReference type="InterPro" id="IPR008580">
    <property type="entry name" value="PPPDE_dom"/>
</dbReference>
<dbReference type="PANTHER" id="PTHR12378">
    <property type="entry name" value="DESUMOYLATING ISOPEPTIDASE"/>
    <property type="match status" value="1"/>
</dbReference>
<dbReference type="WBParaSite" id="Smp_152220.1">
    <property type="protein sequence ID" value="Smp_152220.1"/>
    <property type="gene ID" value="Smp_152220"/>
</dbReference>
<keyword evidence="3" id="KW-0378">Hydrolase</keyword>
<evidence type="ECO:0000256" key="1">
    <source>
        <dbReference type="ARBA" id="ARBA00008140"/>
    </source>
</evidence>
<evidence type="ECO:0000256" key="2">
    <source>
        <dbReference type="ARBA" id="ARBA00022670"/>
    </source>
</evidence>
<accession>G4V5X9</accession>
<sequence>MSPLMGFWEKLRMKLDRVSSTQTSTSENHETETNTTIPNCTITHSTNNSVATPVTVNVYDMLWINDYVSSLGIGVYHTGVVVHGTEYSYGGHPLTNSGVFSMLPRDSAYLGENYSYKVTLSMGYTDFTASDVTLLLESITTDYRGDQYHLLNKNCNHFSDTFVQLLCGRSLPKWINRLATIGSKLPFIERTLPIEWLRPHQQINNPINKEEIYDNNIECIEQSQTTSLHNLRRISAIERLQNCLHHHFHKGNIHKHEQNHSDTYSLINIPFNKKPLIDHNWYLYLTQCRTFYESDSDDLYNTTNNPSMIMTNNTFNDDNTHRCIDRQPIQEYNSYQKCTDPSSSYSYPGYSFTNKIPSHSVSLPSTLLNHSRSSCKSFKSIKRSQSITFDNYMNLDNNEHVNMVYE</sequence>
<dbReference type="GO" id="GO:0006508">
    <property type="term" value="P:proteolysis"/>
    <property type="evidence" value="ECO:0007669"/>
    <property type="project" value="UniProtKB-KW"/>
</dbReference>
<dbReference type="Pfam" id="PF05903">
    <property type="entry name" value="Peptidase_C97"/>
    <property type="match status" value="1"/>
</dbReference>
<dbReference type="AlphaFoldDB" id="G4V5X9"/>